<sequence>MLDAGETPLEDVQPGSVQPSKVDTAEVKAALSSADPIVRQRACSVCEGLAGRDVDSLLPLIHDIGARLHDDSTAVVQAALSVLTDVAATEPTMLESCLSDLVSVTQSELSGITLGGARCLAALTAEHPRACVPHVGTLVESILNVEVLEDVDTFTDTVTDPTTRQTIREHQQSEQRDLETARRLLSHVVAACAQTAPTELHEEIPLLTKLLSDEDPVVIGAGLTALSAVAQDDPTVIAVDDTLLDCLDHDDRRVRAHAIETVGFLGADSIVPTLQRMAEADPDEDVAALAAATAEFLEA</sequence>
<comment type="caution">
    <text evidence="3">The sequence shown here is derived from an EMBL/GenBank/DDBJ whole genome shotgun (WGS) entry which is preliminary data.</text>
</comment>
<evidence type="ECO:0000259" key="2">
    <source>
        <dbReference type="Pfam" id="PF01602"/>
    </source>
</evidence>
<feature type="region of interest" description="Disordered" evidence="1">
    <location>
        <begin position="1"/>
        <end position="21"/>
    </location>
</feature>
<dbReference type="GO" id="GO:0030117">
    <property type="term" value="C:membrane coat"/>
    <property type="evidence" value="ECO:0007669"/>
    <property type="project" value="InterPro"/>
</dbReference>
<dbReference type="GO" id="GO:0016192">
    <property type="term" value="P:vesicle-mediated transport"/>
    <property type="evidence" value="ECO:0007669"/>
    <property type="project" value="InterPro"/>
</dbReference>
<dbReference type="InterPro" id="IPR011989">
    <property type="entry name" value="ARM-like"/>
</dbReference>
<dbReference type="InterPro" id="IPR016024">
    <property type="entry name" value="ARM-type_fold"/>
</dbReference>
<dbReference type="RefSeq" id="WP_151139517.1">
    <property type="nucleotide sequence ID" value="NZ_VZUS01000004.1"/>
</dbReference>
<dbReference type="SUPFAM" id="SSF48371">
    <property type="entry name" value="ARM repeat"/>
    <property type="match status" value="1"/>
</dbReference>
<dbReference type="Pfam" id="PF01602">
    <property type="entry name" value="Adaptin_N"/>
    <property type="match status" value="1"/>
</dbReference>
<dbReference type="EMBL" id="VZUS01000004">
    <property type="protein sequence ID" value="KAB1185346.1"/>
    <property type="molecule type" value="Genomic_DNA"/>
</dbReference>
<dbReference type="Gene3D" id="1.25.10.10">
    <property type="entry name" value="Leucine-rich Repeat Variant"/>
    <property type="match status" value="2"/>
</dbReference>
<proteinExistence type="predicted"/>
<dbReference type="AlphaFoldDB" id="A0A643JWJ0"/>
<name>A0A643JWJ0_9EURY</name>
<protein>
    <submittedName>
        <fullName evidence="3">HEAT repeat domain-containing protein</fullName>
    </submittedName>
</protein>
<reference evidence="3" key="1">
    <citation type="submission" date="2019-09" db="EMBL/GenBank/DDBJ databases">
        <title>Genomic analysis of Haloferax sp. CBA1149.</title>
        <authorList>
            <person name="Roh S.W."/>
        </authorList>
    </citation>
    <scope>NUCLEOTIDE SEQUENCE</scope>
    <source>
        <strain evidence="3">CBA1149</strain>
    </source>
</reference>
<accession>A0A643JWJ0</accession>
<evidence type="ECO:0000313" key="3">
    <source>
        <dbReference type="EMBL" id="KAB1185346.1"/>
    </source>
</evidence>
<dbReference type="InterPro" id="IPR002553">
    <property type="entry name" value="Clathrin/coatomer_adapt-like_N"/>
</dbReference>
<gene>
    <name evidence="3" type="ORF">Hfx1149_14900</name>
</gene>
<dbReference type="GO" id="GO:0006886">
    <property type="term" value="P:intracellular protein transport"/>
    <property type="evidence" value="ECO:0007669"/>
    <property type="project" value="InterPro"/>
</dbReference>
<organism evidence="3">
    <name type="scientific">Haloferax sp. CBA1149</name>
    <dbReference type="NCBI Taxonomy" id="2650753"/>
    <lineage>
        <taxon>Archaea</taxon>
        <taxon>Methanobacteriati</taxon>
        <taxon>Methanobacteriota</taxon>
        <taxon>Stenosarchaea group</taxon>
        <taxon>Halobacteria</taxon>
        <taxon>Halobacteriales</taxon>
        <taxon>Haloferacaceae</taxon>
        <taxon>Haloferax</taxon>
    </lineage>
</organism>
<evidence type="ECO:0000256" key="1">
    <source>
        <dbReference type="SAM" id="MobiDB-lite"/>
    </source>
</evidence>
<feature type="domain" description="Clathrin/coatomer adaptor adaptin-like N-terminal" evidence="2">
    <location>
        <begin position="25"/>
        <end position="271"/>
    </location>
</feature>